<reference evidence="1" key="1">
    <citation type="submission" date="2021-01" db="EMBL/GenBank/DDBJ databases">
        <authorList>
            <person name="Corre E."/>
            <person name="Pelletier E."/>
            <person name="Niang G."/>
            <person name="Scheremetjew M."/>
            <person name="Finn R."/>
            <person name="Kale V."/>
            <person name="Holt S."/>
            <person name="Cochrane G."/>
            <person name="Meng A."/>
            <person name="Brown T."/>
            <person name="Cohen L."/>
        </authorList>
    </citation>
    <scope>NUCLEOTIDE SEQUENCE</scope>
    <source>
        <strain evidence="1">SAG4.97</strain>
    </source>
</reference>
<name>A0A7S2NQY0_9EUKA</name>
<sequence>MEDVVKYPTLEGVRLHHYRTKSMHEWTLRRVGRVRASGLPPFQPNMSRYEDSMYNEVEDTSALRFSPALRARLQSRASSLHSPH</sequence>
<protein>
    <submittedName>
        <fullName evidence="1">Uncharacterized protein</fullName>
    </submittedName>
</protein>
<dbReference type="EMBL" id="HBGX01002479">
    <property type="protein sequence ID" value="CAD9553218.1"/>
    <property type="molecule type" value="Transcribed_RNA"/>
</dbReference>
<organism evidence="1">
    <name type="scientific">Cyanoptyche gloeocystis</name>
    <dbReference type="NCBI Taxonomy" id="77922"/>
    <lineage>
        <taxon>Eukaryota</taxon>
        <taxon>Glaucocystophyceae</taxon>
        <taxon>Glaucocystophyceae incertae sedis</taxon>
        <taxon>Cyanoptyche</taxon>
    </lineage>
</organism>
<evidence type="ECO:0000313" key="1">
    <source>
        <dbReference type="EMBL" id="CAD9553218.1"/>
    </source>
</evidence>
<proteinExistence type="predicted"/>
<dbReference type="AlphaFoldDB" id="A0A7S2NQY0"/>
<accession>A0A7S2NQY0</accession>
<gene>
    <name evidence="1" type="ORF">CGLO1086_LOCUS1073</name>
</gene>